<protein>
    <submittedName>
        <fullName evidence="1">Uncharacterized protein</fullName>
    </submittedName>
</protein>
<accession>W7I9V8</accession>
<sequence>MAYRRGNISQLQANLNIINPMYGAAEPIEDAFDQSNLDLFANASFFDWDMGQTIHTAIDPKAEGATDKKADLSSMDVFGGDAGLDSKPAGHDILSPVSNSAWAF</sequence>
<dbReference type="EMBL" id="KI966423">
    <property type="protein sequence ID" value="EWC45840.1"/>
    <property type="molecule type" value="Genomic_DNA"/>
</dbReference>
<reference evidence="1 2" key="1">
    <citation type="submission" date="2013-05" db="EMBL/GenBank/DDBJ databases">
        <title>Drechslerella stenobrocha genome reveals carnivorous origination and mechanical trapping mechanism of predatory fungi.</title>
        <authorList>
            <person name="Liu X."/>
            <person name="Zhang W."/>
            <person name="Liu K."/>
        </authorList>
    </citation>
    <scope>NUCLEOTIDE SEQUENCE [LARGE SCALE GENOMIC DNA]</scope>
    <source>
        <strain evidence="1 2">248</strain>
    </source>
</reference>
<keyword evidence="2" id="KW-1185">Reference proteome</keyword>
<dbReference type="Proteomes" id="UP000024837">
    <property type="component" value="Unassembled WGS sequence"/>
</dbReference>
<organism evidence="1 2">
    <name type="scientific">Drechslerella stenobrocha 248</name>
    <dbReference type="NCBI Taxonomy" id="1043628"/>
    <lineage>
        <taxon>Eukaryota</taxon>
        <taxon>Fungi</taxon>
        <taxon>Dikarya</taxon>
        <taxon>Ascomycota</taxon>
        <taxon>Pezizomycotina</taxon>
        <taxon>Orbiliomycetes</taxon>
        <taxon>Orbiliales</taxon>
        <taxon>Orbiliaceae</taxon>
        <taxon>Drechslerella</taxon>
    </lineage>
</organism>
<evidence type="ECO:0000313" key="1">
    <source>
        <dbReference type="EMBL" id="EWC45840.1"/>
    </source>
</evidence>
<dbReference type="OrthoDB" id="1939598at2759"/>
<evidence type="ECO:0000313" key="2">
    <source>
        <dbReference type="Proteomes" id="UP000024837"/>
    </source>
</evidence>
<gene>
    <name evidence="1" type="ORF">DRE_04847</name>
</gene>
<proteinExistence type="predicted"/>
<dbReference type="HOGENOM" id="CLU_2250078_0_0_1"/>
<name>W7I9V8_9PEZI</name>
<dbReference type="AlphaFoldDB" id="W7I9V8"/>